<comment type="caution">
    <text evidence="2">The sequence shown here is derived from an EMBL/GenBank/DDBJ whole genome shotgun (WGS) entry which is preliminary data.</text>
</comment>
<keyword evidence="3" id="KW-1185">Reference proteome</keyword>
<sequence length="141" mass="15457">MKKIKMLVMSLIVTLFVPSSVFANTVPQYGSGDWDSLGSDEFTNQSKIFLSGGGDFKICLSSNSQPGYYQLFEEDPYNPDDEVISNGVKGTYFKTAGTDSNDFDSNGCHVFKNIGDYVDGDQAEFYLAKYSGGNSTVTAWD</sequence>
<keyword evidence="1" id="KW-0732">Signal</keyword>
<dbReference type="GeneID" id="93713675"/>
<proteinExistence type="predicted"/>
<dbReference type="EMBL" id="FOXX01000030">
    <property type="protein sequence ID" value="SFQ88969.1"/>
    <property type="molecule type" value="Genomic_DNA"/>
</dbReference>
<name>A0A1I6C702_9BACI</name>
<evidence type="ECO:0000313" key="2">
    <source>
        <dbReference type="EMBL" id="SFQ88969.1"/>
    </source>
</evidence>
<gene>
    <name evidence="2" type="ORF">SAMN02745910_05171</name>
</gene>
<evidence type="ECO:0000313" key="3">
    <source>
        <dbReference type="Proteomes" id="UP000182762"/>
    </source>
</evidence>
<protein>
    <submittedName>
        <fullName evidence="2">Uncharacterized protein</fullName>
    </submittedName>
</protein>
<feature type="chain" id="PRO_5045038252" evidence="1">
    <location>
        <begin position="24"/>
        <end position="141"/>
    </location>
</feature>
<dbReference type="RefSeq" id="WP_061804052.1">
    <property type="nucleotide sequence ID" value="NZ_FOXX01000030.1"/>
</dbReference>
<accession>A0A1I6C702</accession>
<organism evidence="2 3">
    <name type="scientific">Priestia endophytica DSM 13796</name>
    <dbReference type="NCBI Taxonomy" id="1121089"/>
    <lineage>
        <taxon>Bacteria</taxon>
        <taxon>Bacillati</taxon>
        <taxon>Bacillota</taxon>
        <taxon>Bacilli</taxon>
        <taxon>Bacillales</taxon>
        <taxon>Bacillaceae</taxon>
        <taxon>Priestia</taxon>
    </lineage>
</organism>
<feature type="signal peptide" evidence="1">
    <location>
        <begin position="1"/>
        <end position="23"/>
    </location>
</feature>
<evidence type="ECO:0000256" key="1">
    <source>
        <dbReference type="SAM" id="SignalP"/>
    </source>
</evidence>
<reference evidence="2 3" key="1">
    <citation type="submission" date="2016-10" db="EMBL/GenBank/DDBJ databases">
        <authorList>
            <person name="Varghese N."/>
            <person name="Submissions S."/>
        </authorList>
    </citation>
    <scope>NUCLEOTIDE SEQUENCE [LARGE SCALE GENOMIC DNA]</scope>
    <source>
        <strain evidence="2 3">DSM 13796</strain>
    </source>
</reference>
<dbReference type="Proteomes" id="UP000182762">
    <property type="component" value="Unassembled WGS sequence"/>
</dbReference>